<sequence length="121" mass="13146">MSYVENVLPRTDEINSLLAEVLAGTDIDLSSIITTHQCLVAIDQARRPFPVAPSQVDTERSRINAAIRLVCLVALTNASALPGLVNKEAARLFRDFADGVPVTTDRLKRHQALGRLSVVPT</sequence>
<geneLocation type="plasmid" evidence="1 2">
    <name>pQBR103</name>
</geneLocation>
<evidence type="ECO:0000313" key="1">
    <source>
        <dbReference type="EMBL" id="CAM96353.1"/>
    </source>
</evidence>
<organism evidence="1 2">
    <name type="scientific">Pseudomonas fluorescens (strain SBW25)</name>
    <dbReference type="NCBI Taxonomy" id="216595"/>
    <lineage>
        <taxon>Bacteria</taxon>
        <taxon>Pseudomonadati</taxon>
        <taxon>Pseudomonadota</taxon>
        <taxon>Gammaproteobacteria</taxon>
        <taxon>Pseudomonadales</taxon>
        <taxon>Pseudomonadaceae</taxon>
        <taxon>Pseudomonas</taxon>
    </lineage>
</organism>
<proteinExistence type="predicted"/>
<dbReference type="AlphaFoldDB" id="A4V742"/>
<accession>A4V742</accession>
<dbReference type="EMBL" id="AM235768">
    <property type="protein sequence ID" value="CAM96353.1"/>
    <property type="molecule type" value="Genomic_DNA"/>
</dbReference>
<dbReference type="Proteomes" id="UP000002332">
    <property type="component" value="Plasmid pQBR103"/>
</dbReference>
<evidence type="ECO:0000313" key="2">
    <source>
        <dbReference type="Proteomes" id="UP000002332"/>
    </source>
</evidence>
<keyword evidence="1" id="KW-0614">Plasmid</keyword>
<reference evidence="1 2" key="1">
    <citation type="journal article" date="2007" name="ISME J.">
        <title>Sequence-based analysis of pQBR103; a representative of a unique, transfer-proficient mega plasmid resident in the microbial community of sugar beet.</title>
        <authorList>
            <person name="Tett A."/>
            <person name="Spiers A.J."/>
            <person name="Crossman L.C."/>
            <person name="Ager D."/>
            <person name="Ciric L."/>
            <person name="Dow J.M."/>
            <person name="Fry J.C."/>
            <person name="Harris D."/>
            <person name="Lilley A."/>
            <person name="Oliver A."/>
            <person name="Parkhill J."/>
            <person name="Quail M.A."/>
            <person name="Rainey P.B."/>
            <person name="Saunders N.J."/>
            <person name="Seeger K."/>
            <person name="Snyder L.A.S."/>
            <person name="Squares R."/>
            <person name="Thomas C.M."/>
            <person name="Turner S.L."/>
            <person name="Zhang X.-X."/>
            <person name="Field D."/>
            <person name="Bailey M.J."/>
        </authorList>
    </citation>
    <scope>NUCLEOTIDE SEQUENCE [LARGE SCALE GENOMIC DNA]</scope>
    <source>
        <strain evidence="1 2">SBW25</strain>
    </source>
</reference>
<gene>
    <name evidence="1" type="ordered locus">pQBR0321</name>
</gene>
<dbReference type="RefSeq" id="WP_011923128.1">
    <property type="nucleotide sequence ID" value="NC_009444.1"/>
</dbReference>
<protein>
    <submittedName>
        <fullName evidence="1">Uncharacterized protein</fullName>
    </submittedName>
</protein>
<name>A4V742_PSEFS</name>